<evidence type="ECO:0000256" key="8">
    <source>
        <dbReference type="ARBA" id="ARBA00023136"/>
    </source>
</evidence>
<evidence type="ECO:0000256" key="9">
    <source>
        <dbReference type="SAM" id="Phobius"/>
    </source>
</evidence>
<feature type="transmembrane region" description="Helical" evidence="9">
    <location>
        <begin position="209"/>
        <end position="234"/>
    </location>
</feature>
<feature type="transmembrane region" description="Helical" evidence="9">
    <location>
        <begin position="411"/>
        <end position="444"/>
    </location>
</feature>
<feature type="transmembrane region" description="Helical" evidence="9">
    <location>
        <begin position="246"/>
        <end position="269"/>
    </location>
</feature>
<feature type="transmembrane region" description="Helical" evidence="9">
    <location>
        <begin position="370"/>
        <end position="390"/>
    </location>
</feature>
<dbReference type="GO" id="GO:0006865">
    <property type="term" value="P:amino acid transport"/>
    <property type="evidence" value="ECO:0007669"/>
    <property type="project" value="UniProtKB-KW"/>
</dbReference>
<dbReference type="RefSeq" id="WP_136435567.1">
    <property type="nucleotide sequence ID" value="NZ_CAJTBT010000010.1"/>
</dbReference>
<feature type="transmembrane region" description="Helical" evidence="9">
    <location>
        <begin position="464"/>
        <end position="485"/>
    </location>
</feature>
<feature type="transmembrane region" description="Helical" evidence="9">
    <location>
        <begin position="105"/>
        <end position="130"/>
    </location>
</feature>
<dbReference type="GO" id="GO:0005886">
    <property type="term" value="C:plasma membrane"/>
    <property type="evidence" value="ECO:0007669"/>
    <property type="project" value="UniProtKB-SubCell"/>
</dbReference>
<dbReference type="NCBIfam" id="TIGR00905">
    <property type="entry name" value="2A0302"/>
    <property type="match status" value="1"/>
</dbReference>
<keyword evidence="5 9" id="KW-0812">Transmembrane</keyword>
<keyword evidence="8 9" id="KW-0472">Membrane</keyword>
<dbReference type="InterPro" id="IPR002293">
    <property type="entry name" value="AA/rel_permease1"/>
</dbReference>
<keyword evidence="3" id="KW-0813">Transport</keyword>
<name>A0A4S4G1B3_9ACTN</name>
<feature type="transmembrane region" description="Helical" evidence="9">
    <location>
        <begin position="289"/>
        <end position="316"/>
    </location>
</feature>
<evidence type="ECO:0000313" key="11">
    <source>
        <dbReference type="Proteomes" id="UP000308978"/>
    </source>
</evidence>
<accession>A0A4S4G1B3</accession>
<keyword evidence="7 9" id="KW-1133">Transmembrane helix</keyword>
<gene>
    <name evidence="10" type="ORF">E5986_09985</name>
</gene>
<dbReference type="PANTHER" id="PTHR42770:SF4">
    <property type="entry name" value="ARGININE_ORNITHINE ANTIPORTER-RELATED"/>
    <property type="match status" value="1"/>
</dbReference>
<dbReference type="AlphaFoldDB" id="A0A4S4G1B3"/>
<evidence type="ECO:0000256" key="3">
    <source>
        <dbReference type="ARBA" id="ARBA00022448"/>
    </source>
</evidence>
<reference evidence="10 11" key="1">
    <citation type="submission" date="2019-04" db="EMBL/GenBank/DDBJ databases">
        <title>Microbes associate with the intestines of laboratory mice.</title>
        <authorList>
            <person name="Navarre W."/>
            <person name="Wong E."/>
            <person name="Huang K.C."/>
            <person name="Tropini C."/>
            <person name="Ng K."/>
            <person name="Yu B."/>
        </authorList>
    </citation>
    <scope>NUCLEOTIDE SEQUENCE [LARGE SCALE GENOMIC DNA]</scope>
    <source>
        <strain evidence="10 11">NM80_B27</strain>
    </source>
</reference>
<dbReference type="InterPro" id="IPR004754">
    <property type="entry name" value="Amino_acid_antiprt"/>
</dbReference>
<evidence type="ECO:0000256" key="6">
    <source>
        <dbReference type="ARBA" id="ARBA00022970"/>
    </source>
</evidence>
<evidence type="ECO:0000256" key="4">
    <source>
        <dbReference type="ARBA" id="ARBA00022475"/>
    </source>
</evidence>
<dbReference type="Proteomes" id="UP000308978">
    <property type="component" value="Unassembled WGS sequence"/>
</dbReference>
<comment type="subcellular location">
    <subcellularLocation>
        <location evidence="1">Cell membrane</location>
        <topology evidence="1">Multi-pass membrane protein</topology>
    </subcellularLocation>
</comment>
<evidence type="ECO:0000256" key="1">
    <source>
        <dbReference type="ARBA" id="ARBA00004651"/>
    </source>
</evidence>
<keyword evidence="6" id="KW-0029">Amino-acid transport</keyword>
<feature type="transmembrane region" description="Helical" evidence="9">
    <location>
        <begin position="342"/>
        <end position="364"/>
    </location>
</feature>
<dbReference type="PANTHER" id="PTHR42770">
    <property type="entry name" value="AMINO ACID TRANSPORTER-RELATED"/>
    <property type="match status" value="1"/>
</dbReference>
<feature type="transmembrane region" description="Helical" evidence="9">
    <location>
        <begin position="21"/>
        <end position="42"/>
    </location>
</feature>
<evidence type="ECO:0000313" key="10">
    <source>
        <dbReference type="EMBL" id="THG36451.1"/>
    </source>
</evidence>
<protein>
    <submittedName>
        <fullName evidence="10">Amino acid permease</fullName>
    </submittedName>
</protein>
<organism evidence="10 11">
    <name type="scientific">Adlercreutzia caecimuris</name>
    <dbReference type="NCBI Taxonomy" id="671266"/>
    <lineage>
        <taxon>Bacteria</taxon>
        <taxon>Bacillati</taxon>
        <taxon>Actinomycetota</taxon>
        <taxon>Coriobacteriia</taxon>
        <taxon>Eggerthellales</taxon>
        <taxon>Eggerthellaceae</taxon>
        <taxon>Adlercreutzia</taxon>
    </lineage>
</organism>
<dbReference type="Pfam" id="PF13520">
    <property type="entry name" value="AA_permease_2"/>
    <property type="match status" value="1"/>
</dbReference>
<dbReference type="Gene3D" id="1.20.1740.10">
    <property type="entry name" value="Amino acid/polyamine transporter I"/>
    <property type="match status" value="1"/>
</dbReference>
<keyword evidence="4" id="KW-1003">Cell membrane</keyword>
<dbReference type="EMBL" id="SSTJ01000016">
    <property type="protein sequence ID" value="THG36451.1"/>
    <property type="molecule type" value="Genomic_DNA"/>
</dbReference>
<sequence length="488" mass="51852">MSHTELRASDRGEIIDPNGLNLFRLTMMVITASICGGIFSLAGDMAAGGASTGAVLISWAICFVGVFSLMMCFYGLSQIRPDLTGGIYAYAAAGFGDYVGFNSAWGYWISACLSNVSFAILLFSALGYFFHPFEGGNNLLSCICASVFLWVLVLLVARGVKEATGINVVVTIAKLIPLALFVVSIILLGKFNPDIFFANFWGEPGGPDLSTQIISTMIALVWVFTGIEGAVVISGRAKYAKDVGRATAIGFIAVFVLYFIISLESMGIMSRAEMAALPTPSMAGILECAIGPIGASIVNLGVVLSLLGAMLGYVIIAAETPFEAARQGVFPKSFAKTNKNGAPIVTVLISAAIVQLFLIVSVFSESTYQFFYACAVSTILIPYVCSAAYYMKIAWKREAVPADQVAKARLFGTVGFVYTVFLVWAAGAVGVIITTILFAPGIIVYAVGQRERGERFLPYLHDKVVAAVIIVLMVVSIALIATGTIQVL</sequence>
<evidence type="ECO:0000256" key="5">
    <source>
        <dbReference type="ARBA" id="ARBA00022692"/>
    </source>
</evidence>
<dbReference type="GO" id="GO:0022857">
    <property type="term" value="F:transmembrane transporter activity"/>
    <property type="evidence" value="ECO:0007669"/>
    <property type="project" value="InterPro"/>
</dbReference>
<proteinExistence type="inferred from homology"/>
<comment type="caution">
    <text evidence="10">The sequence shown here is derived from an EMBL/GenBank/DDBJ whole genome shotgun (WGS) entry which is preliminary data.</text>
</comment>
<feature type="transmembrane region" description="Helical" evidence="9">
    <location>
        <begin position="136"/>
        <end position="156"/>
    </location>
</feature>
<evidence type="ECO:0000256" key="7">
    <source>
        <dbReference type="ARBA" id="ARBA00022989"/>
    </source>
</evidence>
<feature type="transmembrane region" description="Helical" evidence="9">
    <location>
        <begin position="54"/>
        <end position="76"/>
    </location>
</feature>
<comment type="similarity">
    <text evidence="2">Belongs to the amino acid-polyamine-organocation (APC) superfamily. Basic amino acid/polyamine antiporter (APA) (TC 2.A.3.2) family.</text>
</comment>
<feature type="transmembrane region" description="Helical" evidence="9">
    <location>
        <begin position="168"/>
        <end position="189"/>
    </location>
</feature>
<dbReference type="InterPro" id="IPR050367">
    <property type="entry name" value="APC_superfamily"/>
</dbReference>
<dbReference type="PIRSF" id="PIRSF006060">
    <property type="entry name" value="AA_transporter"/>
    <property type="match status" value="1"/>
</dbReference>
<evidence type="ECO:0000256" key="2">
    <source>
        <dbReference type="ARBA" id="ARBA00008220"/>
    </source>
</evidence>